<feature type="transmembrane region" description="Helical" evidence="11">
    <location>
        <begin position="450"/>
        <end position="475"/>
    </location>
</feature>
<feature type="transmembrane region" description="Helical" evidence="11">
    <location>
        <begin position="198"/>
        <end position="216"/>
    </location>
</feature>
<dbReference type="InterPro" id="IPR001204">
    <property type="entry name" value="Phos_transporter"/>
</dbReference>
<dbReference type="AlphaFoldDB" id="A0A939GD56"/>
<dbReference type="GO" id="GO:0035435">
    <property type="term" value="P:phosphate ion transmembrane transport"/>
    <property type="evidence" value="ECO:0007669"/>
    <property type="project" value="TreeGrafter"/>
</dbReference>
<evidence type="ECO:0000256" key="7">
    <source>
        <dbReference type="ARBA" id="ARBA00022847"/>
    </source>
</evidence>
<evidence type="ECO:0000256" key="5">
    <source>
        <dbReference type="ARBA" id="ARBA00022592"/>
    </source>
</evidence>
<feature type="transmembrane region" description="Helical" evidence="11">
    <location>
        <begin position="90"/>
        <end position="110"/>
    </location>
</feature>
<evidence type="ECO:0000256" key="6">
    <source>
        <dbReference type="ARBA" id="ARBA00022692"/>
    </source>
</evidence>
<comment type="catalytic activity">
    <reaction evidence="10">
        <text>phosphate(in) + H(+)(in) = phosphate(out) + H(+)(out)</text>
        <dbReference type="Rhea" id="RHEA:29939"/>
        <dbReference type="ChEBI" id="CHEBI:15378"/>
        <dbReference type="ChEBI" id="CHEBI:43474"/>
    </reaction>
</comment>
<keyword evidence="5 11" id="KW-0592">Phosphate transport</keyword>
<dbReference type="Pfam" id="PF01384">
    <property type="entry name" value="PHO4"/>
    <property type="match status" value="1"/>
</dbReference>
<dbReference type="GO" id="GO:0015293">
    <property type="term" value="F:symporter activity"/>
    <property type="evidence" value="ECO:0007669"/>
    <property type="project" value="UniProtKB-KW"/>
</dbReference>
<keyword evidence="7" id="KW-0769">Symport</keyword>
<keyword evidence="4" id="KW-1003">Cell membrane</keyword>
<feature type="transmembrane region" description="Helical" evidence="11">
    <location>
        <begin position="116"/>
        <end position="134"/>
    </location>
</feature>
<evidence type="ECO:0000256" key="1">
    <source>
        <dbReference type="ARBA" id="ARBA00004651"/>
    </source>
</evidence>
<keyword evidence="3 11" id="KW-0813">Transport</keyword>
<comment type="subcellular location">
    <subcellularLocation>
        <location evidence="1">Cell membrane</location>
        <topology evidence="1">Multi-pass membrane protein</topology>
    </subcellularLocation>
    <subcellularLocation>
        <location evidence="11">Membrane</location>
        <topology evidence="11">Multi-pass membrane protein</topology>
    </subcellularLocation>
</comment>
<dbReference type="PANTHER" id="PTHR11101:SF65">
    <property type="entry name" value="LOW-AFFINITY INORGANIC PHOSPHATE TRANSPORTER PITA-RELATED"/>
    <property type="match status" value="1"/>
</dbReference>
<dbReference type="EMBL" id="JAFMYU010000032">
    <property type="protein sequence ID" value="MBO0934506.1"/>
    <property type="molecule type" value="Genomic_DNA"/>
</dbReference>
<evidence type="ECO:0000313" key="13">
    <source>
        <dbReference type="Proteomes" id="UP000664795"/>
    </source>
</evidence>
<keyword evidence="9 11" id="KW-0472">Membrane</keyword>
<name>A0A939GD56_9BACT</name>
<feature type="transmembrane region" description="Helical" evidence="11">
    <location>
        <begin position="154"/>
        <end position="178"/>
    </location>
</feature>
<dbReference type="RefSeq" id="WP_207338471.1">
    <property type="nucleotide sequence ID" value="NZ_JAFMYU010000032.1"/>
</dbReference>
<accession>A0A939GD56</accession>
<evidence type="ECO:0000256" key="10">
    <source>
        <dbReference type="ARBA" id="ARBA00047348"/>
    </source>
</evidence>
<dbReference type="PANTHER" id="PTHR11101">
    <property type="entry name" value="PHOSPHATE TRANSPORTER"/>
    <property type="match status" value="1"/>
</dbReference>
<proteinExistence type="inferred from homology"/>
<sequence length="476" mass="50787">MFGLETGVFILLAICLLAACAFEFINGFHDTANAVATVIYTNSLQPTQAVIWSGIVNFIGVVTGGVGVGISIINLLPVDLLIDQNVYHSIAMVLALLFSAIIWNFGTWYFGLPASSSHTLIGAILGVGLGYALLPENTSGVAAVNWAKAEEVFLALFLSPLLGFGLAVVLMFILRRSLSKDLRKQLFDEPHAGQAPPMWVRGLLILTCTLVSFFHGRNDGQKGIGLIMLILIGILPAYFAIDTRLDIKGLQPDLATVQQKIALINTRQLSNTDIERIQKINTSIANLQPAVTTGVYPKDGGLNIRRALLTISGNTKQLIGSEDVKLSDADKSALRKAATIEEEGLRKYTDHAPFWVILMISLSLGFGTMIGWKRIVVTVGEKIGKSHLTYAQGASAELVAATTIGLASGLIPGFKAPVSTTHALSSGIAGAMVASKGIKNLQAKTVQSIALAWVLTLPVAVLLSASLFLLFRLILS</sequence>
<comment type="caution">
    <text evidence="12">The sequence shown here is derived from an EMBL/GenBank/DDBJ whole genome shotgun (WGS) entry which is preliminary data.</text>
</comment>
<evidence type="ECO:0000313" key="12">
    <source>
        <dbReference type="EMBL" id="MBO0934506.1"/>
    </source>
</evidence>
<dbReference type="GO" id="GO:0005886">
    <property type="term" value="C:plasma membrane"/>
    <property type="evidence" value="ECO:0007669"/>
    <property type="project" value="UniProtKB-SubCell"/>
</dbReference>
<evidence type="ECO:0000256" key="9">
    <source>
        <dbReference type="ARBA" id="ARBA00023136"/>
    </source>
</evidence>
<keyword evidence="6 11" id="KW-0812">Transmembrane</keyword>
<keyword evidence="8 11" id="KW-1133">Transmembrane helix</keyword>
<feature type="transmembrane region" description="Helical" evidence="11">
    <location>
        <begin position="50"/>
        <end position="78"/>
    </location>
</feature>
<gene>
    <name evidence="12" type="ORF">J2I48_26080</name>
</gene>
<comment type="similarity">
    <text evidence="2">Belongs to the inorganic phosphate transporter (PiT) (TC 2.A.20) family. Pit subfamily.</text>
</comment>
<feature type="transmembrane region" description="Helical" evidence="11">
    <location>
        <begin position="352"/>
        <end position="372"/>
    </location>
</feature>
<keyword evidence="13" id="KW-1185">Reference proteome</keyword>
<evidence type="ECO:0000256" key="4">
    <source>
        <dbReference type="ARBA" id="ARBA00022475"/>
    </source>
</evidence>
<evidence type="ECO:0000256" key="2">
    <source>
        <dbReference type="ARBA" id="ARBA00005342"/>
    </source>
</evidence>
<protein>
    <recommendedName>
        <fullName evidence="11">Phosphate transporter</fullName>
    </recommendedName>
</protein>
<feature type="transmembrane region" description="Helical" evidence="11">
    <location>
        <begin position="223"/>
        <end position="241"/>
    </location>
</feature>
<organism evidence="12 13">
    <name type="scientific">Fibrella aquatilis</name>
    <dbReference type="NCBI Taxonomy" id="2817059"/>
    <lineage>
        <taxon>Bacteria</taxon>
        <taxon>Pseudomonadati</taxon>
        <taxon>Bacteroidota</taxon>
        <taxon>Cytophagia</taxon>
        <taxon>Cytophagales</taxon>
        <taxon>Spirosomataceae</taxon>
        <taxon>Fibrella</taxon>
    </lineage>
</organism>
<evidence type="ECO:0000256" key="3">
    <source>
        <dbReference type="ARBA" id="ARBA00022448"/>
    </source>
</evidence>
<dbReference type="GO" id="GO:0005315">
    <property type="term" value="F:phosphate transmembrane transporter activity"/>
    <property type="evidence" value="ECO:0007669"/>
    <property type="project" value="InterPro"/>
</dbReference>
<reference evidence="12 13" key="1">
    <citation type="submission" date="2021-03" db="EMBL/GenBank/DDBJ databases">
        <title>Fibrella sp. HMF5036 genome sequencing and assembly.</title>
        <authorList>
            <person name="Kang H."/>
            <person name="Kim H."/>
            <person name="Bae S."/>
            <person name="Joh K."/>
        </authorList>
    </citation>
    <scope>NUCLEOTIDE SEQUENCE [LARGE SCALE GENOMIC DNA]</scope>
    <source>
        <strain evidence="12 13">HMF5036</strain>
    </source>
</reference>
<evidence type="ECO:0000256" key="11">
    <source>
        <dbReference type="RuleBase" id="RU363058"/>
    </source>
</evidence>
<dbReference type="Proteomes" id="UP000664795">
    <property type="component" value="Unassembled WGS sequence"/>
</dbReference>
<evidence type="ECO:0000256" key="8">
    <source>
        <dbReference type="ARBA" id="ARBA00022989"/>
    </source>
</evidence>